<dbReference type="AlphaFoldDB" id="A0A927QZ40"/>
<dbReference type="SUPFAM" id="SSF56112">
    <property type="entry name" value="Protein kinase-like (PK-like)"/>
    <property type="match status" value="1"/>
</dbReference>
<evidence type="ECO:0000256" key="3">
    <source>
        <dbReference type="ARBA" id="ARBA00022741"/>
    </source>
</evidence>
<accession>A0A927QZ40</accession>
<keyword evidence="3" id="KW-0547">Nucleotide-binding</keyword>
<keyword evidence="4" id="KW-0418">Kinase</keyword>
<dbReference type="Gene3D" id="1.10.510.10">
    <property type="entry name" value="Transferase(Phosphotransferase) domain 1"/>
    <property type="match status" value="1"/>
</dbReference>
<dbReference type="NCBIfam" id="NF038150">
    <property type="entry name" value="lanthi_synth_IV"/>
    <property type="match status" value="1"/>
</dbReference>
<name>A0A927QZ40_9ACTN</name>
<sequence length="1077" mass="112786">MTTESSAIEGRGFGRAVRFGGQVSGADTGPRYGLPEPAGLVTDLLARIVLAGWTVHRRDGRDVVTPATPVGRVQGWKLHVSATVLSAPEVLAACAPLLVETGTAFEYVATGPELAALNGPWAPRSDGGKFLTAYPATDELFRELAKRLDEATVGMVGPAILSDQPYRPGGVVHYRYGAFAGVGVFDNDGGHRRCVVSPLGNLVEDRCEAAFRPPPWVEMPFDSSPEWWAPAVAGPGSPASGTGSKWSVASMQSMRTAPTGPIDPARSTAVPGATGAPGTTGVAGSTGMSGPVDPAGPTGVLIGGRYAVTVAIRQANKGGVYRARDLRTGTEVLIKEARPHVGTDARGRDVRDLLGHEARVLRHLAPLRVAPRPLREFVQGDHRFLVEELLPGQPLRLGVRDFPEAGPDGLDGAVLLGVLGRLARLVRTVHSVGVVLRNLTPDTVLLLPDGELRLVDLELAALRTGGPDDWARLDLDGVDIPGFIAPEQLRGAAPDGAADRFSLGMLALHLVGRTTSIRSAGRSPLRSLQERVGALVEPSLGGRPVPPVLRRIITGLLREEPGDRLGLDEVVALCEAASADPQRCRVPDGVGADAELPTLPVGNWRDLVGGLIARLATDHDRDRGVGAGGHRPVGGSGRGVEPCTVRHGMAGPVAVLTRLVAGGSSTVDAGPIDRIPEPGRLAEPGTVLRAGRVLDALLDRLVHHLDREPHRLPGLYAGSAGTAWALCDAGRLLGRPYLVDRAVELALRLPVVWPDPGLSHGVAGLGTCLLHLWQHTYLPTLRDRITAAAGHLLDTVDRTGAMLWTVDPSFDSAFAGHRSYGLAHGTAGIGAFLLSAGHLLGRRDLTAAAVRCADTLLDAARYVGDAALWPGTPTTSGTRAHWYDGSAGVGSFLCRLYVRTGEARYLTASVAAARAVMRARWTAGTTYWHGLPGDGDFLLDLARATGDGRYARWAEALAVRLWAIRVYRDGLALLPDESGRPIDSGFGTGLAGQLAFLLRLRDGGPRLFHPDPDVTPRRGAARGPAGGTDLPRPRSARGAGPGAAVTAPGAGVQRGALPGTALAHRTAACPGGPACRC</sequence>
<dbReference type="PANTHER" id="PTHR43671">
    <property type="entry name" value="SERINE/THREONINE-PROTEIN KINASE NEK"/>
    <property type="match status" value="1"/>
</dbReference>
<evidence type="ECO:0000256" key="5">
    <source>
        <dbReference type="ARBA" id="ARBA00022840"/>
    </source>
</evidence>
<keyword evidence="10" id="KW-1185">Reference proteome</keyword>
<keyword evidence="6" id="KW-0479">Metal-binding</keyword>
<dbReference type="SMART" id="SM00220">
    <property type="entry name" value="S_TKc"/>
    <property type="match status" value="1"/>
</dbReference>
<comment type="caution">
    <text evidence="9">The sequence shown here is derived from an EMBL/GenBank/DDBJ whole genome shotgun (WGS) entry which is preliminary data.</text>
</comment>
<dbReference type="Proteomes" id="UP000649753">
    <property type="component" value="Unassembled WGS sequence"/>
</dbReference>
<dbReference type="InterPro" id="IPR007822">
    <property type="entry name" value="LANC-like"/>
</dbReference>
<dbReference type="PANTHER" id="PTHR43671:SF13">
    <property type="entry name" value="SERINE_THREONINE-PROTEIN KINASE NEK2"/>
    <property type="match status" value="1"/>
</dbReference>
<feature type="domain" description="Protein kinase" evidence="8">
    <location>
        <begin position="306"/>
        <end position="583"/>
    </location>
</feature>
<dbReference type="Pfam" id="PF00069">
    <property type="entry name" value="Pkinase"/>
    <property type="match status" value="1"/>
</dbReference>
<feature type="region of interest" description="Disordered" evidence="7">
    <location>
        <begin position="1007"/>
        <end position="1051"/>
    </location>
</feature>
<evidence type="ECO:0000256" key="2">
    <source>
        <dbReference type="ARBA" id="ARBA00022679"/>
    </source>
</evidence>
<dbReference type="GO" id="GO:0046872">
    <property type="term" value="F:metal ion binding"/>
    <property type="evidence" value="ECO:0007669"/>
    <property type="project" value="UniProtKB-KW"/>
</dbReference>
<dbReference type="CDD" id="cd04791">
    <property type="entry name" value="LanC_SerThrkinase"/>
    <property type="match status" value="1"/>
</dbReference>
<dbReference type="InterPro" id="IPR058053">
    <property type="entry name" value="RamC_C"/>
</dbReference>
<evidence type="ECO:0000256" key="1">
    <source>
        <dbReference type="ARBA" id="ARBA00012513"/>
    </source>
</evidence>
<dbReference type="InterPro" id="IPR050660">
    <property type="entry name" value="NEK_Ser/Thr_kinase"/>
</dbReference>
<dbReference type="InterPro" id="IPR057929">
    <property type="entry name" value="RamC_N"/>
</dbReference>
<organism evidence="9 10">
    <name type="scientific">Plantactinospora soyae</name>
    <dbReference type="NCBI Taxonomy" id="1544732"/>
    <lineage>
        <taxon>Bacteria</taxon>
        <taxon>Bacillati</taxon>
        <taxon>Actinomycetota</taxon>
        <taxon>Actinomycetes</taxon>
        <taxon>Micromonosporales</taxon>
        <taxon>Micromonosporaceae</taxon>
        <taxon>Plantactinospora</taxon>
    </lineage>
</organism>
<dbReference type="GO" id="GO:0004674">
    <property type="term" value="F:protein serine/threonine kinase activity"/>
    <property type="evidence" value="ECO:0007669"/>
    <property type="project" value="UniProtKB-EC"/>
</dbReference>
<evidence type="ECO:0000256" key="7">
    <source>
        <dbReference type="SAM" id="MobiDB-lite"/>
    </source>
</evidence>
<keyword evidence="5" id="KW-0067">ATP-binding</keyword>
<protein>
    <recommendedName>
        <fullName evidence="1">non-specific serine/threonine protein kinase</fullName>
        <ecNumber evidence="1">2.7.11.1</ecNumber>
    </recommendedName>
</protein>
<dbReference type="InterPro" id="IPR011009">
    <property type="entry name" value="Kinase-like_dom_sf"/>
</dbReference>
<dbReference type="Gene3D" id="1.50.10.20">
    <property type="match status" value="1"/>
</dbReference>
<gene>
    <name evidence="9" type="ORF">H4W31_004235</name>
</gene>
<keyword evidence="2" id="KW-0808">Transferase</keyword>
<evidence type="ECO:0000256" key="6">
    <source>
        <dbReference type="PIRSR" id="PIRSR607822-1"/>
    </source>
</evidence>
<dbReference type="EC" id="2.7.11.1" evidence="1"/>
<dbReference type="SMART" id="SM01260">
    <property type="entry name" value="LANC_like"/>
    <property type="match status" value="1"/>
</dbReference>
<dbReference type="PROSITE" id="PS50011">
    <property type="entry name" value="PROTEIN_KINASE_DOM"/>
    <property type="match status" value="1"/>
</dbReference>
<dbReference type="SUPFAM" id="SSF158745">
    <property type="entry name" value="LanC-like"/>
    <property type="match status" value="1"/>
</dbReference>
<proteinExistence type="predicted"/>
<dbReference type="RefSeq" id="WP_192768224.1">
    <property type="nucleotide sequence ID" value="NZ_JADBEB010000001.1"/>
</dbReference>
<dbReference type="InterPro" id="IPR000719">
    <property type="entry name" value="Prot_kinase_dom"/>
</dbReference>
<dbReference type="Pfam" id="PF05147">
    <property type="entry name" value="LANC_like"/>
    <property type="match status" value="1"/>
</dbReference>
<dbReference type="GO" id="GO:0031179">
    <property type="term" value="P:peptide modification"/>
    <property type="evidence" value="ECO:0007669"/>
    <property type="project" value="InterPro"/>
</dbReference>
<evidence type="ECO:0000313" key="10">
    <source>
        <dbReference type="Proteomes" id="UP000649753"/>
    </source>
</evidence>
<dbReference type="Pfam" id="PF25816">
    <property type="entry name" value="RamC_N"/>
    <property type="match status" value="1"/>
</dbReference>
<reference evidence="9" key="1">
    <citation type="submission" date="2020-10" db="EMBL/GenBank/DDBJ databases">
        <title>Sequencing the genomes of 1000 actinobacteria strains.</title>
        <authorList>
            <person name="Klenk H.-P."/>
        </authorList>
    </citation>
    <scope>NUCLEOTIDE SEQUENCE</scope>
    <source>
        <strain evidence="9">DSM 46832</strain>
    </source>
</reference>
<evidence type="ECO:0000256" key="4">
    <source>
        <dbReference type="ARBA" id="ARBA00022777"/>
    </source>
</evidence>
<feature type="compositionally biased region" description="Basic and acidic residues" evidence="7">
    <location>
        <begin position="1007"/>
        <end position="1016"/>
    </location>
</feature>
<evidence type="ECO:0000313" key="9">
    <source>
        <dbReference type="EMBL" id="MBE1488597.1"/>
    </source>
</evidence>
<feature type="compositionally biased region" description="Low complexity" evidence="7">
    <location>
        <begin position="1036"/>
        <end position="1051"/>
    </location>
</feature>
<evidence type="ECO:0000259" key="8">
    <source>
        <dbReference type="PROSITE" id="PS50011"/>
    </source>
</evidence>
<keyword evidence="6" id="KW-0862">Zinc</keyword>
<dbReference type="EMBL" id="JADBEB010000001">
    <property type="protein sequence ID" value="MBE1488597.1"/>
    <property type="molecule type" value="Genomic_DNA"/>
</dbReference>
<dbReference type="Gene3D" id="3.30.200.20">
    <property type="entry name" value="Phosphorylase Kinase, domain 1"/>
    <property type="match status" value="1"/>
</dbReference>
<dbReference type="GO" id="GO:0005524">
    <property type="term" value="F:ATP binding"/>
    <property type="evidence" value="ECO:0007669"/>
    <property type="project" value="UniProtKB-KW"/>
</dbReference>
<feature type="binding site" evidence="6">
    <location>
        <position position="929"/>
    </location>
    <ligand>
        <name>Zn(2+)</name>
        <dbReference type="ChEBI" id="CHEBI:29105"/>
    </ligand>
</feature>